<dbReference type="AlphaFoldDB" id="A0A4Y2SUX7"/>
<protein>
    <submittedName>
        <fullName evidence="1">Uncharacterized protein</fullName>
    </submittedName>
</protein>
<evidence type="ECO:0000313" key="2">
    <source>
        <dbReference type="Proteomes" id="UP000499080"/>
    </source>
</evidence>
<accession>A0A4Y2SUX7</accession>
<evidence type="ECO:0000313" key="1">
    <source>
        <dbReference type="EMBL" id="GBN90989.1"/>
    </source>
</evidence>
<dbReference type="EMBL" id="BGPR01023645">
    <property type="protein sequence ID" value="GBN90989.1"/>
    <property type="molecule type" value="Genomic_DNA"/>
</dbReference>
<feature type="non-terminal residue" evidence="1">
    <location>
        <position position="104"/>
    </location>
</feature>
<reference evidence="1 2" key="1">
    <citation type="journal article" date="2019" name="Sci. Rep.">
        <title>Orb-weaving spider Araneus ventricosus genome elucidates the spidroin gene catalogue.</title>
        <authorList>
            <person name="Kono N."/>
            <person name="Nakamura H."/>
            <person name="Ohtoshi R."/>
            <person name="Moran D.A.P."/>
            <person name="Shinohara A."/>
            <person name="Yoshida Y."/>
            <person name="Fujiwara M."/>
            <person name="Mori M."/>
            <person name="Tomita M."/>
            <person name="Arakawa K."/>
        </authorList>
    </citation>
    <scope>NUCLEOTIDE SEQUENCE [LARGE SCALE GENOMIC DNA]</scope>
</reference>
<proteinExistence type="predicted"/>
<sequence length="104" mass="11909">MAWVLPPLARWIHDGLGSEADQQNRSGDGRIETCNGDRNADQLDQLIFWDNKCRKDGLFDGSYHLWVSRVLLRATRCCCATRCRPLPFACRAVGWRTGIRIGFR</sequence>
<organism evidence="1 2">
    <name type="scientific">Araneus ventricosus</name>
    <name type="common">Orbweaver spider</name>
    <name type="synonym">Epeira ventricosa</name>
    <dbReference type="NCBI Taxonomy" id="182803"/>
    <lineage>
        <taxon>Eukaryota</taxon>
        <taxon>Metazoa</taxon>
        <taxon>Ecdysozoa</taxon>
        <taxon>Arthropoda</taxon>
        <taxon>Chelicerata</taxon>
        <taxon>Arachnida</taxon>
        <taxon>Araneae</taxon>
        <taxon>Araneomorphae</taxon>
        <taxon>Entelegynae</taxon>
        <taxon>Araneoidea</taxon>
        <taxon>Araneidae</taxon>
        <taxon>Araneus</taxon>
    </lineage>
</organism>
<dbReference type="Proteomes" id="UP000499080">
    <property type="component" value="Unassembled WGS sequence"/>
</dbReference>
<name>A0A4Y2SUX7_ARAVE</name>
<keyword evidence="2" id="KW-1185">Reference proteome</keyword>
<gene>
    <name evidence="1" type="ORF">AVEN_267548_1</name>
</gene>
<comment type="caution">
    <text evidence="1">The sequence shown here is derived from an EMBL/GenBank/DDBJ whole genome shotgun (WGS) entry which is preliminary data.</text>
</comment>